<protein>
    <recommendedName>
        <fullName evidence="1">NAD-dependent epimerase/dehydratase domain-containing protein</fullName>
    </recommendedName>
</protein>
<dbReference type="Proteomes" id="UP000034501">
    <property type="component" value="Unassembled WGS sequence"/>
</dbReference>
<proteinExistence type="predicted"/>
<dbReference type="InterPro" id="IPR001509">
    <property type="entry name" value="Epimerase_deHydtase"/>
</dbReference>
<evidence type="ECO:0000313" key="2">
    <source>
        <dbReference type="EMBL" id="KKU63830.1"/>
    </source>
</evidence>
<dbReference type="EMBL" id="LCNW01000021">
    <property type="protein sequence ID" value="KKU63830.1"/>
    <property type="molecule type" value="Genomic_DNA"/>
</dbReference>
<dbReference type="InterPro" id="IPR036291">
    <property type="entry name" value="NAD(P)-bd_dom_sf"/>
</dbReference>
<evidence type="ECO:0000259" key="1">
    <source>
        <dbReference type="Pfam" id="PF01370"/>
    </source>
</evidence>
<dbReference type="Pfam" id="PF01370">
    <property type="entry name" value="Epimerase"/>
    <property type="match status" value="1"/>
</dbReference>
<sequence length="25" mass="2487">MVKVAVVTGGAGFIGSHLCAVLIED</sequence>
<dbReference type="Gene3D" id="3.40.50.720">
    <property type="entry name" value="NAD(P)-binding Rossmann-like Domain"/>
    <property type="match status" value="1"/>
</dbReference>
<feature type="non-terminal residue" evidence="2">
    <location>
        <position position="25"/>
    </location>
</feature>
<name>A0A0G1V1H8_9BACT</name>
<accession>A0A0G1V1H8</accession>
<gene>
    <name evidence="2" type="ORF">UX88_C0021G0001</name>
</gene>
<feature type="domain" description="NAD-dependent epimerase/dehydratase" evidence="1">
    <location>
        <begin position="5"/>
        <end position="24"/>
    </location>
</feature>
<organism evidence="2 3">
    <name type="scientific">Candidatus Woesebacteria bacterium GW2011_GWC2_47_16</name>
    <dbReference type="NCBI Taxonomy" id="1618590"/>
    <lineage>
        <taxon>Bacteria</taxon>
        <taxon>Candidatus Woeseibacteriota</taxon>
    </lineage>
</organism>
<comment type="caution">
    <text evidence="2">The sequence shown here is derived from an EMBL/GenBank/DDBJ whole genome shotgun (WGS) entry which is preliminary data.</text>
</comment>
<dbReference type="AlphaFoldDB" id="A0A0G1V1H8"/>
<evidence type="ECO:0000313" key="3">
    <source>
        <dbReference type="Proteomes" id="UP000034501"/>
    </source>
</evidence>
<dbReference type="SUPFAM" id="SSF51735">
    <property type="entry name" value="NAD(P)-binding Rossmann-fold domains"/>
    <property type="match status" value="1"/>
</dbReference>
<reference evidence="2 3" key="1">
    <citation type="journal article" date="2015" name="Nature">
        <title>rRNA introns, odd ribosomes, and small enigmatic genomes across a large radiation of phyla.</title>
        <authorList>
            <person name="Brown C.T."/>
            <person name="Hug L.A."/>
            <person name="Thomas B.C."/>
            <person name="Sharon I."/>
            <person name="Castelle C.J."/>
            <person name="Singh A."/>
            <person name="Wilkins M.J."/>
            <person name="Williams K.H."/>
            <person name="Banfield J.F."/>
        </authorList>
    </citation>
    <scope>NUCLEOTIDE SEQUENCE [LARGE SCALE GENOMIC DNA]</scope>
</reference>